<dbReference type="Proteomes" id="UP001194469">
    <property type="component" value="Unassembled WGS sequence"/>
</dbReference>
<reference evidence="1 2" key="1">
    <citation type="submission" date="2019-08" db="EMBL/GenBank/DDBJ databases">
        <authorList>
            <person name="Luo N."/>
        </authorList>
    </citation>
    <scope>NUCLEOTIDE SEQUENCE [LARGE SCALE GENOMIC DNA]</scope>
    <source>
        <strain evidence="1 2">NCIMB 9442</strain>
    </source>
</reference>
<sequence>MSRRWVEANLAEFARDVMRDFCMASVVLEGQFHRFDEAGAVSFPVMRDLLGEMMNKGLLWRLKDTAHHLFRNDPAQDPVAPMLDWAVGYAFHECVKLKEDAYQHQHYAPQYRALREQDMGEELRSIVEPLASMLAQTRESMEREIRRIRYILGRIRRLMCLYYAAHGGNRLLARLLFDRDELVRSVFGEEYGPLLQGLYGDKPERMFIQAGESLLDGGRPEDALRAAHAAVALAPGCRRAHRLVAEAEQRIDQTPRRRAI</sequence>
<gene>
    <name evidence="1" type="ORF">FVW20_06045</name>
</gene>
<evidence type="ECO:0000313" key="1">
    <source>
        <dbReference type="EMBL" id="MBG3876596.1"/>
    </source>
</evidence>
<comment type="caution">
    <text evidence="1">The sequence shown here is derived from an EMBL/GenBank/DDBJ whole genome shotgun (WGS) entry which is preliminary data.</text>
</comment>
<accession>A0ABS0J2E3</accession>
<name>A0ABS0J2E3_9BACT</name>
<evidence type="ECO:0000313" key="2">
    <source>
        <dbReference type="Proteomes" id="UP001194469"/>
    </source>
</evidence>
<protein>
    <submittedName>
        <fullName evidence="1">Uncharacterized protein</fullName>
    </submittedName>
</protein>
<dbReference type="RefSeq" id="WP_196608726.1">
    <property type="nucleotide sequence ID" value="NZ_VRYY01000134.1"/>
</dbReference>
<proteinExistence type="predicted"/>
<dbReference type="EMBL" id="VRYY01000134">
    <property type="protein sequence ID" value="MBG3876596.1"/>
    <property type="molecule type" value="Genomic_DNA"/>
</dbReference>
<keyword evidence="2" id="KW-1185">Reference proteome</keyword>
<organism evidence="1 2">
    <name type="scientific">Nitratidesulfovibrio oxamicus</name>
    <dbReference type="NCBI Taxonomy" id="32016"/>
    <lineage>
        <taxon>Bacteria</taxon>
        <taxon>Pseudomonadati</taxon>
        <taxon>Thermodesulfobacteriota</taxon>
        <taxon>Desulfovibrionia</taxon>
        <taxon>Desulfovibrionales</taxon>
        <taxon>Desulfovibrionaceae</taxon>
        <taxon>Nitratidesulfovibrio</taxon>
    </lineage>
</organism>